<evidence type="ECO:0000259" key="4">
    <source>
        <dbReference type="Pfam" id="PF14905"/>
    </source>
</evidence>
<dbReference type="PANTHER" id="PTHR40980">
    <property type="entry name" value="PLUG DOMAIN-CONTAINING PROTEIN"/>
    <property type="match status" value="1"/>
</dbReference>
<keyword evidence="5" id="KW-0675">Receptor</keyword>
<name>A0A316KWD4_9FLAO</name>
<sequence length="775" mass="88095">MKYLFWFVCWFSISVAYGQNQYKISGKVVDEKGHAILAGDVLLYDATQENLVLYTQLLDGDFKLEQIAENEYYFKVSALGYESFEKTILLFQSRELQITLKEDATELEGVEVVAAKNPITNKNGNLKIDVQNPVFSSVPEPLDVLSKLPNVQISPDRASISIIGKGNPLIYLGGQRISFEEFTALPVDSLESIELINNPTAKYEAEGRAVLLVTRKGNSEKGVKVNASETVSVKRNYNSYLNMNGNYSNGKWNLQSNLAYNDLGHWESNSFAFSIPEEDIFSDYLVLIPLGNRTQINGGLGFFHPLEEDDYISFNTTFKLQTDKAPIETETFLRDGELENNILTETANEQKKDYFSSNFNFSKNLASDINLFTGFQYSSFKQSLDTEVSNNFNENGFRLDQIRHQTYKINSLALRLDIEYDISDRLKWEVGTNWNEARADAFSDIQEAPIAEETITEFDYKESLYSGYTSLSGSLKKWMDFNLGLRLEHNEVQGQIEKETSPLLERTNTNYFPRVNLNFKLDSTKTTSVNFSRSISRPNFSRTSSITAFINPFLEGANNVNLLPTLTSELSANFQWKKTSVYASYYTNTDPVYFTISFDEASNKAILSPVNLDKESGFYLGLTLPFSHKKWTSTNTININYNRIEDKTAVLGATKPSLYAYSNQQFIVGKDTTIAFGGWLLTRRQEGIFNRNSMLVLNASITKTLFKKLYCAIRLNDITRAMNFEERYTIHGVEAEGVYFADAKEVAFSVKYVFGNTKVAKFKNKDIDENIKRIN</sequence>
<accession>A0A316KWD4</accession>
<dbReference type="InterPro" id="IPR008969">
    <property type="entry name" value="CarboxyPept-like_regulatory"/>
</dbReference>
<evidence type="ECO:0000256" key="3">
    <source>
        <dbReference type="ARBA" id="ARBA00023237"/>
    </source>
</evidence>
<dbReference type="AlphaFoldDB" id="A0A316KWD4"/>
<dbReference type="OrthoDB" id="8764943at2"/>
<evidence type="ECO:0000256" key="2">
    <source>
        <dbReference type="ARBA" id="ARBA00023136"/>
    </source>
</evidence>
<evidence type="ECO:0000313" key="5">
    <source>
        <dbReference type="EMBL" id="PWL37861.1"/>
    </source>
</evidence>
<comment type="caution">
    <text evidence="5">The sequence shown here is derived from an EMBL/GenBank/DDBJ whole genome shotgun (WGS) entry which is preliminary data.</text>
</comment>
<evidence type="ECO:0000313" key="6">
    <source>
        <dbReference type="Proteomes" id="UP000245762"/>
    </source>
</evidence>
<dbReference type="RefSeq" id="WP_109664164.1">
    <property type="nucleotide sequence ID" value="NZ_QGEG01000003.1"/>
</dbReference>
<dbReference type="Pfam" id="PF13715">
    <property type="entry name" value="CarbopepD_reg_2"/>
    <property type="match status" value="1"/>
</dbReference>
<keyword evidence="3" id="KW-0998">Cell outer membrane</keyword>
<feature type="domain" description="Outer membrane protein beta-barrel" evidence="4">
    <location>
        <begin position="404"/>
        <end position="752"/>
    </location>
</feature>
<organism evidence="5 6">
    <name type="scientific">Flagellimonas aquimarina</name>
    <dbReference type="NCBI Taxonomy" id="2201895"/>
    <lineage>
        <taxon>Bacteria</taxon>
        <taxon>Pseudomonadati</taxon>
        <taxon>Bacteroidota</taxon>
        <taxon>Flavobacteriia</taxon>
        <taxon>Flavobacteriales</taxon>
        <taxon>Flavobacteriaceae</taxon>
        <taxon>Flagellimonas</taxon>
    </lineage>
</organism>
<proteinExistence type="predicted"/>
<dbReference type="SUPFAM" id="SSF49464">
    <property type="entry name" value="Carboxypeptidase regulatory domain-like"/>
    <property type="match status" value="1"/>
</dbReference>
<keyword evidence="6" id="KW-1185">Reference proteome</keyword>
<dbReference type="GO" id="GO:0009279">
    <property type="term" value="C:cell outer membrane"/>
    <property type="evidence" value="ECO:0007669"/>
    <property type="project" value="UniProtKB-SubCell"/>
</dbReference>
<reference evidence="5 6" key="1">
    <citation type="submission" date="2018-05" db="EMBL/GenBank/DDBJ databases">
        <title>Complete genome sequence of Flagellimonas aquimarina ECD12 isolated from seaweed Ecklonia cava.</title>
        <authorList>
            <person name="Choi S."/>
            <person name="Seong C."/>
        </authorList>
    </citation>
    <scope>NUCLEOTIDE SEQUENCE [LARGE SCALE GENOMIC DNA]</scope>
    <source>
        <strain evidence="5 6">ECD12</strain>
    </source>
</reference>
<comment type="subcellular location">
    <subcellularLocation>
        <location evidence="1">Cell outer membrane</location>
    </subcellularLocation>
</comment>
<protein>
    <submittedName>
        <fullName evidence="5">TonB-dependent receptor</fullName>
    </submittedName>
</protein>
<gene>
    <name evidence="5" type="ORF">DKG77_13915</name>
</gene>
<dbReference type="InterPro" id="IPR041700">
    <property type="entry name" value="OMP_b-brl_3"/>
</dbReference>
<evidence type="ECO:0000256" key="1">
    <source>
        <dbReference type="ARBA" id="ARBA00004442"/>
    </source>
</evidence>
<dbReference type="PANTHER" id="PTHR40980:SF4">
    <property type="entry name" value="TONB-DEPENDENT RECEPTOR-LIKE BETA-BARREL DOMAIN-CONTAINING PROTEIN"/>
    <property type="match status" value="1"/>
</dbReference>
<dbReference type="Pfam" id="PF14905">
    <property type="entry name" value="OMP_b-brl_3"/>
    <property type="match status" value="1"/>
</dbReference>
<dbReference type="InterPro" id="IPR036942">
    <property type="entry name" value="Beta-barrel_TonB_sf"/>
</dbReference>
<dbReference type="EMBL" id="QGEG01000003">
    <property type="protein sequence ID" value="PWL37861.1"/>
    <property type="molecule type" value="Genomic_DNA"/>
</dbReference>
<dbReference type="Proteomes" id="UP000245762">
    <property type="component" value="Unassembled WGS sequence"/>
</dbReference>
<dbReference type="Gene3D" id="2.40.170.20">
    <property type="entry name" value="TonB-dependent receptor, beta-barrel domain"/>
    <property type="match status" value="1"/>
</dbReference>
<keyword evidence="2" id="KW-0472">Membrane</keyword>
<dbReference type="SUPFAM" id="SSF56935">
    <property type="entry name" value="Porins"/>
    <property type="match status" value="1"/>
</dbReference>